<feature type="transmembrane region" description="Helical" evidence="9">
    <location>
        <begin position="358"/>
        <end position="376"/>
    </location>
</feature>
<dbReference type="EMBL" id="JACBZX010000001">
    <property type="protein sequence ID" value="NYG38431.1"/>
    <property type="molecule type" value="Genomic_DNA"/>
</dbReference>
<dbReference type="Proteomes" id="UP000592181">
    <property type="component" value="Unassembled WGS sequence"/>
</dbReference>
<dbReference type="PANTHER" id="PTHR30047">
    <property type="entry name" value="HIGH-AFFINITY CHOLINE TRANSPORT PROTEIN-RELATED"/>
    <property type="match status" value="1"/>
</dbReference>
<dbReference type="NCBIfam" id="TIGR00842">
    <property type="entry name" value="bcct"/>
    <property type="match status" value="1"/>
</dbReference>
<feature type="transmembrane region" description="Helical" evidence="9">
    <location>
        <begin position="443"/>
        <end position="463"/>
    </location>
</feature>
<evidence type="ECO:0000256" key="3">
    <source>
        <dbReference type="ARBA" id="ARBA00022448"/>
    </source>
</evidence>
<accession>A0A852XJD0</accession>
<dbReference type="GO" id="GO:0022857">
    <property type="term" value="F:transmembrane transporter activity"/>
    <property type="evidence" value="ECO:0007669"/>
    <property type="project" value="InterPro"/>
</dbReference>
<comment type="caution">
    <text evidence="10">The sequence shown here is derived from an EMBL/GenBank/DDBJ whole genome shotgun (WGS) entry which is preliminary data.</text>
</comment>
<evidence type="ECO:0000256" key="2">
    <source>
        <dbReference type="ARBA" id="ARBA00005658"/>
    </source>
</evidence>
<feature type="region of interest" description="Disordered" evidence="8">
    <location>
        <begin position="1"/>
        <end position="26"/>
    </location>
</feature>
<feature type="transmembrane region" description="Helical" evidence="9">
    <location>
        <begin position="388"/>
        <end position="409"/>
    </location>
</feature>
<evidence type="ECO:0000313" key="11">
    <source>
        <dbReference type="Proteomes" id="UP000592181"/>
    </source>
</evidence>
<dbReference type="Pfam" id="PF02028">
    <property type="entry name" value="BCCT"/>
    <property type="match status" value="1"/>
</dbReference>
<feature type="transmembrane region" description="Helical" evidence="9">
    <location>
        <begin position="119"/>
        <end position="139"/>
    </location>
</feature>
<reference evidence="10 11" key="1">
    <citation type="submission" date="2020-07" db="EMBL/GenBank/DDBJ databases">
        <title>Sequencing the genomes of 1000 actinobacteria strains.</title>
        <authorList>
            <person name="Klenk H.-P."/>
        </authorList>
    </citation>
    <scope>NUCLEOTIDE SEQUENCE [LARGE SCALE GENOMIC DNA]</scope>
    <source>
        <strain evidence="10 11">DSM 24723</strain>
    </source>
</reference>
<dbReference type="RefSeq" id="WP_343037139.1">
    <property type="nucleotide sequence ID" value="NZ_JACBZX010000001.1"/>
</dbReference>
<evidence type="ECO:0000256" key="9">
    <source>
        <dbReference type="SAM" id="Phobius"/>
    </source>
</evidence>
<feature type="transmembrane region" description="Helical" evidence="9">
    <location>
        <begin position="510"/>
        <end position="531"/>
    </location>
</feature>
<feature type="transmembrane region" description="Helical" evidence="9">
    <location>
        <begin position="168"/>
        <end position="190"/>
    </location>
</feature>
<comment type="subcellular location">
    <subcellularLocation>
        <location evidence="1">Cell membrane</location>
        <topology evidence="1">Multi-pass membrane protein</topology>
    </subcellularLocation>
</comment>
<gene>
    <name evidence="10" type="ORF">BJY28_002900</name>
</gene>
<keyword evidence="6 9" id="KW-1133">Transmembrane helix</keyword>
<feature type="transmembrane region" description="Helical" evidence="9">
    <location>
        <begin position="41"/>
        <end position="59"/>
    </location>
</feature>
<dbReference type="AlphaFoldDB" id="A0A852XJD0"/>
<dbReference type="InterPro" id="IPR000060">
    <property type="entry name" value="BCCT_transptr"/>
</dbReference>
<comment type="similarity">
    <text evidence="2">Belongs to the BCCT transporter (TC 2.A.15) family.</text>
</comment>
<feature type="transmembrane region" description="Helical" evidence="9">
    <location>
        <begin position="79"/>
        <end position="98"/>
    </location>
</feature>
<evidence type="ECO:0000256" key="7">
    <source>
        <dbReference type="ARBA" id="ARBA00023136"/>
    </source>
</evidence>
<sequence>MTQQKNPDPEVGDIPPAATENEPPPLPASALTDKAIAAPRVFWPSAALLVIFVAVALIWPEQMDEYLGNVMDTVVGDLGWFFVITVTGMVFFSIWLMFSRVGDIVLGAPDEDPEFSLPSWFSMLFAAGMGIGLVFWGVAEPLNHFAAPPPGTGEATADRARAAMDTTFLHWGLHAWAIYVVVGLSVAYAVHRKNRPISIRWALEPIFGDRVKGWIGDVVDVLAIVGTIFGVATSLGLGVSQVGAGLGHLGVADVDPESGSVSTTLLVVLIIVITACATLSVVTGVEKGIRFLSNANMSLAALMLLFVLLAGPTFFLLSDFVQQIGSYLQNFLSLSFRTFAFNGDEGEAFLSGWTTFYWGWWISWSPFVGVFIARISRGRTVREFVTGVLLVPTLVGLLWFSVFGGSGIYREMFGEGGLIDGEGAVSTDLALFQMLDGLPASEIMSVVAIILVIVFFVTSSDSGSFVVDMIASGGDPNPPIWSRVMWASLEGGIAAALIIVGGASGSGLSALQTMSILVAVPFVFVMILMAVSTGKQLLAEHELLVHGRQRRFRKSIVDEVKEELSDVRHPQKRR</sequence>
<feature type="transmembrane region" description="Helical" evidence="9">
    <location>
        <begin position="264"/>
        <end position="285"/>
    </location>
</feature>
<feature type="transmembrane region" description="Helical" evidence="9">
    <location>
        <begin position="297"/>
        <end position="317"/>
    </location>
</feature>
<keyword evidence="4" id="KW-1003">Cell membrane</keyword>
<organism evidence="10 11">
    <name type="scientific">Janibacter alkaliphilus</name>
    <dbReference type="NCBI Taxonomy" id="1069963"/>
    <lineage>
        <taxon>Bacteria</taxon>
        <taxon>Bacillati</taxon>
        <taxon>Actinomycetota</taxon>
        <taxon>Actinomycetes</taxon>
        <taxon>Micrococcales</taxon>
        <taxon>Intrasporangiaceae</taxon>
        <taxon>Janibacter</taxon>
    </lineage>
</organism>
<dbReference type="PANTHER" id="PTHR30047:SF7">
    <property type="entry name" value="HIGH-AFFINITY CHOLINE TRANSPORT PROTEIN"/>
    <property type="match status" value="1"/>
</dbReference>
<evidence type="ECO:0000256" key="5">
    <source>
        <dbReference type="ARBA" id="ARBA00022692"/>
    </source>
</evidence>
<keyword evidence="5 9" id="KW-0812">Transmembrane</keyword>
<feature type="transmembrane region" description="Helical" evidence="9">
    <location>
        <begin position="484"/>
        <end position="504"/>
    </location>
</feature>
<evidence type="ECO:0000256" key="6">
    <source>
        <dbReference type="ARBA" id="ARBA00022989"/>
    </source>
</evidence>
<proteinExistence type="inferred from homology"/>
<name>A0A852XJD0_9MICO</name>
<keyword evidence="7 9" id="KW-0472">Membrane</keyword>
<evidence type="ECO:0000256" key="1">
    <source>
        <dbReference type="ARBA" id="ARBA00004651"/>
    </source>
</evidence>
<feature type="transmembrane region" description="Helical" evidence="9">
    <location>
        <begin position="221"/>
        <end position="244"/>
    </location>
</feature>
<evidence type="ECO:0000256" key="4">
    <source>
        <dbReference type="ARBA" id="ARBA00022475"/>
    </source>
</evidence>
<keyword evidence="3" id="KW-0813">Transport</keyword>
<protein>
    <submittedName>
        <fullName evidence="10">Choline/glycine/proline betaine transport protein</fullName>
    </submittedName>
</protein>
<keyword evidence="11" id="KW-1185">Reference proteome</keyword>
<evidence type="ECO:0000256" key="8">
    <source>
        <dbReference type="SAM" id="MobiDB-lite"/>
    </source>
</evidence>
<dbReference type="GO" id="GO:0005886">
    <property type="term" value="C:plasma membrane"/>
    <property type="evidence" value="ECO:0007669"/>
    <property type="project" value="UniProtKB-SubCell"/>
</dbReference>
<evidence type="ECO:0000313" key="10">
    <source>
        <dbReference type="EMBL" id="NYG38431.1"/>
    </source>
</evidence>